<reference evidence="3 4" key="1">
    <citation type="submission" date="2013-02" db="EMBL/GenBank/DDBJ databases">
        <title>The Genome Sequence of Plasmodium inui San Antonio 1.</title>
        <authorList>
            <consortium name="The Broad Institute Genome Sequencing Platform"/>
            <consortium name="The Broad Institute Genome Sequencing Center for Infectious Disease"/>
            <person name="Neafsey D."/>
            <person name="Cheeseman I."/>
            <person name="Volkman S."/>
            <person name="Adams J."/>
            <person name="Walker B."/>
            <person name="Young S.K."/>
            <person name="Zeng Q."/>
            <person name="Gargeya S."/>
            <person name="Fitzgerald M."/>
            <person name="Haas B."/>
            <person name="Abouelleil A."/>
            <person name="Alvarado L."/>
            <person name="Arachchi H.M."/>
            <person name="Berlin A.M."/>
            <person name="Chapman S.B."/>
            <person name="Dewar J."/>
            <person name="Goldberg J."/>
            <person name="Griggs A."/>
            <person name="Gujja S."/>
            <person name="Hansen M."/>
            <person name="Howarth C."/>
            <person name="Imamovic A."/>
            <person name="Larimer J."/>
            <person name="McCowan C."/>
            <person name="Murphy C."/>
            <person name="Neiman D."/>
            <person name="Pearson M."/>
            <person name="Priest M."/>
            <person name="Roberts A."/>
            <person name="Saif S."/>
            <person name="Shea T."/>
            <person name="Sisk P."/>
            <person name="Sykes S."/>
            <person name="Wortman J."/>
            <person name="Nusbaum C."/>
            <person name="Birren B."/>
        </authorList>
    </citation>
    <scope>NUCLEOTIDE SEQUENCE [LARGE SCALE GENOMIC DNA]</scope>
    <source>
        <strain evidence="3 4">San Antonio 1</strain>
    </source>
</reference>
<dbReference type="Proteomes" id="UP000030640">
    <property type="component" value="Unassembled WGS sequence"/>
</dbReference>
<evidence type="ECO:0000313" key="3">
    <source>
        <dbReference type="EMBL" id="EUD64464.1"/>
    </source>
</evidence>
<accession>W7A5V1</accession>
<evidence type="ECO:0000313" key="4">
    <source>
        <dbReference type="Proteomes" id="UP000030640"/>
    </source>
</evidence>
<dbReference type="AlphaFoldDB" id="W7A5V1"/>
<sequence>MEKARWELHSQPLQGSVAKINFWSPSFCNFEPNSQPFCYKYIDELDKESRWIGLKNWSSTPLGEAGKTTWKNLQGQWEKTEVVTGGAKRGNDWRSFIAEVFTKSIETATKYRESQDSGPTIWTEGDWYRTLEGPQGTRGYIGTTSNGQEFLGVFACILLTILKLKRNPELPDQNYPDYCRGVINRMKIPVNKWNSWIRTKQGSIRYERQQKCTSYRMDNECPEYKFALLLTVIQGLMRVCPSCGPYRLDYWLDKEGWVTEGGKTQYCQLESGLLTCPLNSSPGERPTRDLMVAVYKEPNPMSNPISIGSAKGSREESSTEALSPELQQVGAKGQLLVGRNLETGGGGGQKPGESSETPEATSKNDMVLNVSGPPAADHQQQQQDGSHDKAEDGVTSTPSIDIDDPSSGQSADSTKESSQETEETSNQVPETDTRLHLSDKEEPEAGSTAVGSIAGGVLAVMVLGALASYGFWRVYGRPRKRGRLRRVPTPRGVFYGSV</sequence>
<keyword evidence="2" id="KW-0472">Membrane</keyword>
<dbReference type="EMBL" id="KI965500">
    <property type="protein sequence ID" value="EUD64464.1"/>
    <property type="molecule type" value="Genomic_DNA"/>
</dbReference>
<organism evidence="3 4">
    <name type="scientific">Plasmodium inui San Antonio 1</name>
    <dbReference type="NCBI Taxonomy" id="1237626"/>
    <lineage>
        <taxon>Eukaryota</taxon>
        <taxon>Sar</taxon>
        <taxon>Alveolata</taxon>
        <taxon>Apicomplexa</taxon>
        <taxon>Aconoidasida</taxon>
        <taxon>Haemosporida</taxon>
        <taxon>Plasmodiidae</taxon>
        <taxon>Plasmodium</taxon>
        <taxon>Plasmodium (Plasmodium)</taxon>
    </lineage>
</organism>
<feature type="compositionally biased region" description="Polar residues" evidence="1">
    <location>
        <begin position="352"/>
        <end position="364"/>
    </location>
</feature>
<proteinExistence type="predicted"/>
<feature type="transmembrane region" description="Helical" evidence="2">
    <location>
        <begin position="453"/>
        <end position="475"/>
    </location>
</feature>
<dbReference type="RefSeq" id="XP_008818946.1">
    <property type="nucleotide sequence ID" value="XM_008820724.1"/>
</dbReference>
<evidence type="ECO:0000256" key="2">
    <source>
        <dbReference type="SAM" id="Phobius"/>
    </source>
</evidence>
<name>W7A5V1_9APIC</name>
<keyword evidence="4" id="KW-1185">Reference proteome</keyword>
<feature type="compositionally biased region" description="Basic and acidic residues" evidence="1">
    <location>
        <begin position="431"/>
        <end position="440"/>
    </location>
</feature>
<dbReference type="GeneID" id="20040426"/>
<feature type="region of interest" description="Disordered" evidence="1">
    <location>
        <begin position="298"/>
        <end position="448"/>
    </location>
</feature>
<evidence type="ECO:0000256" key="1">
    <source>
        <dbReference type="SAM" id="MobiDB-lite"/>
    </source>
</evidence>
<keyword evidence="2" id="KW-1133">Transmembrane helix</keyword>
<gene>
    <name evidence="3" type="ORF">C922_05152</name>
</gene>
<protein>
    <submittedName>
        <fullName evidence="3">Uncharacterized protein</fullName>
    </submittedName>
</protein>
<keyword evidence="2" id="KW-0812">Transmembrane</keyword>
<dbReference type="VEuPathDB" id="PlasmoDB:C922_05152"/>